<keyword evidence="5 7" id="KW-0505">Motor protein</keyword>
<dbReference type="PROSITE" id="PS00411">
    <property type="entry name" value="KINESIN_MOTOR_1"/>
    <property type="match status" value="1"/>
</dbReference>
<feature type="region of interest" description="Disordered" evidence="9">
    <location>
        <begin position="1036"/>
        <end position="1075"/>
    </location>
</feature>
<protein>
    <recommendedName>
        <fullName evidence="10">Kinesin motor domain-containing protein</fullName>
    </recommendedName>
</protein>
<feature type="region of interest" description="Disordered" evidence="9">
    <location>
        <begin position="82"/>
        <end position="101"/>
    </location>
</feature>
<reference evidence="11 12" key="1">
    <citation type="submission" date="2024-02" db="EMBL/GenBank/DDBJ databases">
        <authorList>
            <consortium name="ELIXIR-Norway"/>
            <consortium name="Elixir Norway"/>
        </authorList>
    </citation>
    <scope>NUCLEOTIDE SEQUENCE [LARGE SCALE GENOMIC DNA]</scope>
</reference>
<dbReference type="InterPro" id="IPR027417">
    <property type="entry name" value="P-loop_NTPase"/>
</dbReference>
<feature type="compositionally biased region" description="Basic and acidic residues" evidence="9">
    <location>
        <begin position="1065"/>
        <end position="1075"/>
    </location>
</feature>
<evidence type="ECO:0000313" key="11">
    <source>
        <dbReference type="EMBL" id="CAK9192471.1"/>
    </source>
</evidence>
<evidence type="ECO:0000256" key="9">
    <source>
        <dbReference type="SAM" id="MobiDB-lite"/>
    </source>
</evidence>
<dbReference type="Gene3D" id="3.40.850.10">
    <property type="entry name" value="Kinesin motor domain"/>
    <property type="match status" value="1"/>
</dbReference>
<keyword evidence="1" id="KW-0493">Microtubule</keyword>
<feature type="compositionally biased region" description="Low complexity" evidence="9">
    <location>
        <begin position="82"/>
        <end position="91"/>
    </location>
</feature>
<feature type="region of interest" description="Disordered" evidence="9">
    <location>
        <begin position="597"/>
        <end position="640"/>
    </location>
</feature>
<dbReference type="EMBL" id="OZ019893">
    <property type="protein sequence ID" value="CAK9192471.1"/>
    <property type="molecule type" value="Genomic_DNA"/>
</dbReference>
<keyword evidence="12" id="KW-1185">Reference proteome</keyword>
<feature type="compositionally biased region" description="Low complexity" evidence="9">
    <location>
        <begin position="1045"/>
        <end position="1062"/>
    </location>
</feature>
<name>A0ABP0TG92_9BRYO</name>
<gene>
    <name evidence="11" type="ORF">CSSPTR1EN2_LOCUS1907</name>
</gene>
<feature type="coiled-coil region" evidence="8">
    <location>
        <begin position="1189"/>
        <end position="1261"/>
    </location>
</feature>
<dbReference type="SUPFAM" id="SSF52540">
    <property type="entry name" value="P-loop containing nucleoside triphosphate hydrolases"/>
    <property type="match status" value="1"/>
</dbReference>
<dbReference type="PANTHER" id="PTHR37739:SF16">
    <property type="entry name" value="KINESIN-LIKE PROTEIN"/>
    <property type="match status" value="1"/>
</dbReference>
<evidence type="ECO:0000256" key="8">
    <source>
        <dbReference type="SAM" id="Coils"/>
    </source>
</evidence>
<keyword evidence="2 7" id="KW-0547">Nucleotide-binding</keyword>
<dbReference type="Pfam" id="PF00225">
    <property type="entry name" value="Kinesin"/>
    <property type="match status" value="1"/>
</dbReference>
<evidence type="ECO:0000256" key="2">
    <source>
        <dbReference type="ARBA" id="ARBA00022741"/>
    </source>
</evidence>
<dbReference type="PRINTS" id="PR00380">
    <property type="entry name" value="KINESINHEAVY"/>
</dbReference>
<evidence type="ECO:0000256" key="5">
    <source>
        <dbReference type="ARBA" id="ARBA00023175"/>
    </source>
</evidence>
<organism evidence="11 12">
    <name type="scientific">Sphagnum troendelagicum</name>
    <dbReference type="NCBI Taxonomy" id="128251"/>
    <lineage>
        <taxon>Eukaryota</taxon>
        <taxon>Viridiplantae</taxon>
        <taxon>Streptophyta</taxon>
        <taxon>Embryophyta</taxon>
        <taxon>Bryophyta</taxon>
        <taxon>Sphagnophytina</taxon>
        <taxon>Sphagnopsida</taxon>
        <taxon>Sphagnales</taxon>
        <taxon>Sphagnaceae</taxon>
        <taxon>Sphagnum</taxon>
    </lineage>
</organism>
<evidence type="ECO:0000256" key="1">
    <source>
        <dbReference type="ARBA" id="ARBA00022701"/>
    </source>
</evidence>
<dbReference type="Proteomes" id="UP001497512">
    <property type="component" value="Chromosome 1"/>
</dbReference>
<dbReference type="InterPro" id="IPR036961">
    <property type="entry name" value="Kinesin_motor_dom_sf"/>
</dbReference>
<dbReference type="SMART" id="SM00129">
    <property type="entry name" value="KISc"/>
    <property type="match status" value="1"/>
</dbReference>
<dbReference type="PROSITE" id="PS50067">
    <property type="entry name" value="KINESIN_MOTOR_2"/>
    <property type="match status" value="1"/>
</dbReference>
<accession>A0ABP0TG92</accession>
<dbReference type="InterPro" id="IPR044986">
    <property type="entry name" value="KIF15/KIN-12"/>
</dbReference>
<evidence type="ECO:0000259" key="10">
    <source>
        <dbReference type="PROSITE" id="PS50067"/>
    </source>
</evidence>
<feature type="coiled-coil region" evidence="8">
    <location>
        <begin position="531"/>
        <end position="565"/>
    </location>
</feature>
<dbReference type="InterPro" id="IPR019821">
    <property type="entry name" value="Kinesin_motor_CS"/>
</dbReference>
<feature type="compositionally biased region" description="Acidic residues" evidence="9">
    <location>
        <begin position="611"/>
        <end position="622"/>
    </location>
</feature>
<keyword evidence="4 8" id="KW-0175">Coiled coil</keyword>
<sequence length="1424" mass="157244">MVKGGVGRTRVNNRGVDFSSQQQLQWERDPFGLRPWRHKSSPILHVGKTPTTRKLRQLNENVPPDAPNNVLDGLVACKSVGKGTKTTSTTSYKESPGGAPLTSPVAALLPKLQLPKPSPARQEQQDLVVGGPPPQIQPFGMGHDLLPSTATKRKLNLGSIEAAGGGGIEALMSSTAMESSEATDTGVKVVVRVRPLNNKEEAEEATNVVQKLSSNSVLISEQQFTFDAVIGEDASQQAVFEMVGLPMVENCLAGFNSSIFAYGQTGSGKTHTMWGPMPGSTSDYLPTEDRGITPRIFEQLFSRIQQEERDNVDKHLRYQCRCSFLEIHNEQITDLLEPSLKNLMIREDTKTGVYVESLTEEYVSSMGDVAHLLVRGLANRTIGSTSMNNESSRSHSVLTFVIESHSKSVAEGVSSVRSSRMNLVDLAGSERQKRTGAAGERLKEAGNINKSLSQLGNVINILAEVAQTGKQRHIPYRDSRLTFLLQESLGGNAKLAMICAISPASSCRNETLSTLRFAQRAKAMQNKAVVNEETANDVKLLREQIRQLKEELMKMKMNSNNLQENGSTTTTGFSNGWSARRSYNILRLSLGQPMTRSLVDAEPFDEKMEIDQGDDDDDDDEGDKPSAQSTPKNDDDDYQPSTIEMKLSFSPSSHSDHHHHHQAMRNEEIGELLQTVVTKMTETGLESNSIGQHKAQEENPKSGLPSADLVTSHSELHMITPPELRTSILSPVVNDSKCSSKANMASGVFSISGKLPLSYSIRSSKAFSSSRDELAASLAHGLEILATQQRRSVQRYHFCDLGLQTIYCKTGVEGLSPPDLNSPDARDGPSLWQLILEEELNQNSSVTPKTPAHSSEVAEAAALADALRREQAAKEIISLQAAEIEELHCLVQQCKSEQESNAIVHQRQKEKIAQMEKQLEGVLPGGAHEFHADELSALPLEFEMLQQEKFNECLDVNTAAKMKQQSLEEELQKYKTFCDLGEREALQQEITELRSQLQLYLETGTAPRVPTKQQCCLSVIPEKNILPPSPVNSKLLASVSGLPEGSPLQDSASSSGSPQGQPEATADKRLEEERKEWDQRESEWIVIVQELREESRNHKQLAEKWKKELEREKRCTREIHDALQLAMEGHARLLNQYAELQEKYTLLLAKVREIRDGVSDMKTVARRSGMNATEAQWFDIQSSQIVAMKIELDREKKIAREEIQALHTQLQDTADAVQAAGELLVRLKEAEEATSIAKNAAAVAEEDAEGMRHEIKKLEKQHGTAVAILQQQLSDALSSKPLSSLCPKCAGMSGHINLECTNETGDDVPSAAQVAAILPSTKETQQKMVAEKEKRKTGTVVESWSCGEQIAEEDEDDDEEDTMSFTTAPAFFRHSIGFQFLQNLDIEQFDDNDEFLCETCGEQATNSMRICDSCIPYMGPELRG</sequence>
<feature type="domain" description="Kinesin motor" evidence="10">
    <location>
        <begin position="186"/>
        <end position="524"/>
    </location>
</feature>
<feature type="binding site" evidence="7">
    <location>
        <begin position="263"/>
        <end position="270"/>
    </location>
    <ligand>
        <name>ATP</name>
        <dbReference type="ChEBI" id="CHEBI:30616"/>
    </ligand>
</feature>
<evidence type="ECO:0000313" key="12">
    <source>
        <dbReference type="Proteomes" id="UP001497512"/>
    </source>
</evidence>
<keyword evidence="3 7" id="KW-0067">ATP-binding</keyword>
<dbReference type="PANTHER" id="PTHR37739">
    <property type="entry name" value="KINESIN-LIKE PROTEIN KIN-12D"/>
    <property type="match status" value="1"/>
</dbReference>
<dbReference type="InterPro" id="IPR001752">
    <property type="entry name" value="Kinesin_motor_dom"/>
</dbReference>
<comment type="similarity">
    <text evidence="6">Belongs to the TRAFAC class myosin-kinesin ATPase superfamily. Kinesin family. KIN-12 subfamily.</text>
</comment>
<evidence type="ECO:0000256" key="6">
    <source>
        <dbReference type="ARBA" id="ARBA00034488"/>
    </source>
</evidence>
<proteinExistence type="inferred from homology"/>
<evidence type="ECO:0000256" key="3">
    <source>
        <dbReference type="ARBA" id="ARBA00022840"/>
    </source>
</evidence>
<evidence type="ECO:0000256" key="4">
    <source>
        <dbReference type="ARBA" id="ARBA00023054"/>
    </source>
</evidence>
<feature type="coiled-coil region" evidence="8">
    <location>
        <begin position="1088"/>
        <end position="1150"/>
    </location>
</feature>
<evidence type="ECO:0000256" key="7">
    <source>
        <dbReference type="PROSITE-ProRule" id="PRU00283"/>
    </source>
</evidence>